<accession>A0ABW3NPK6</accession>
<evidence type="ECO:0000313" key="4">
    <source>
        <dbReference type="Proteomes" id="UP001597131"/>
    </source>
</evidence>
<dbReference type="PANTHER" id="PTHR46268">
    <property type="entry name" value="STRESS RESPONSE PROTEIN NHAX"/>
    <property type="match status" value="1"/>
</dbReference>
<evidence type="ECO:0000259" key="2">
    <source>
        <dbReference type="Pfam" id="PF00582"/>
    </source>
</evidence>
<evidence type="ECO:0000256" key="1">
    <source>
        <dbReference type="ARBA" id="ARBA00008791"/>
    </source>
</evidence>
<dbReference type="RefSeq" id="WP_380743072.1">
    <property type="nucleotide sequence ID" value="NZ_JBHTLI010000001.1"/>
</dbReference>
<dbReference type="Pfam" id="PF00582">
    <property type="entry name" value="Usp"/>
    <property type="match status" value="1"/>
</dbReference>
<feature type="domain" description="UspA" evidence="2">
    <location>
        <begin position="1"/>
        <end position="146"/>
    </location>
</feature>
<gene>
    <name evidence="3" type="ORF">ACFQ3Q_03780</name>
</gene>
<dbReference type="InterPro" id="IPR006015">
    <property type="entry name" value="Universal_stress_UspA"/>
</dbReference>
<proteinExistence type="inferred from homology"/>
<evidence type="ECO:0000313" key="3">
    <source>
        <dbReference type="EMBL" id="MFD1094859.1"/>
    </source>
</evidence>
<sequence>MRKILIPVDFSESSANALRYTLKFFQGETCIFYLLSIYKAWEYTTQDLMQAKPDDSVYNSLVSENKQKLTDLIKELEVFSPGERFTFHGIADYDQFTDAIAQAVELNEIELIVMGTDGASGAKETIFGSHTLRVIRKVNSPILVVPINSEFEKPEKILFTIDYNTRFNKAFARSFKLLMDDPKMKVHILKMQAGEEEAKEEAPDKSLIERAFKNFELEYHCVKDVPTAEAINSLVQVLGIEINVLPVKREEFLERFLFGSAVSKIIYTTRVPLFIIHQEEAK</sequence>
<protein>
    <submittedName>
        <fullName evidence="3">Universal stress protein</fullName>
    </submittedName>
</protein>
<dbReference type="EMBL" id="JBHTLI010000001">
    <property type="protein sequence ID" value="MFD1094859.1"/>
    <property type="molecule type" value="Genomic_DNA"/>
</dbReference>
<name>A0ABW3NPK6_9FLAO</name>
<dbReference type="SUPFAM" id="SSF52402">
    <property type="entry name" value="Adenine nucleotide alpha hydrolases-like"/>
    <property type="match status" value="2"/>
</dbReference>
<dbReference type="PRINTS" id="PR01438">
    <property type="entry name" value="UNVRSLSTRESS"/>
</dbReference>
<reference evidence="4" key="1">
    <citation type="journal article" date="2019" name="Int. J. Syst. Evol. Microbiol.">
        <title>The Global Catalogue of Microorganisms (GCM) 10K type strain sequencing project: providing services to taxonomists for standard genome sequencing and annotation.</title>
        <authorList>
            <consortium name="The Broad Institute Genomics Platform"/>
            <consortium name="The Broad Institute Genome Sequencing Center for Infectious Disease"/>
            <person name="Wu L."/>
            <person name="Ma J."/>
        </authorList>
    </citation>
    <scope>NUCLEOTIDE SEQUENCE [LARGE SCALE GENOMIC DNA]</scope>
    <source>
        <strain evidence="4">CCUG 64793</strain>
    </source>
</reference>
<dbReference type="InterPro" id="IPR014729">
    <property type="entry name" value="Rossmann-like_a/b/a_fold"/>
</dbReference>
<dbReference type="PANTHER" id="PTHR46268:SF6">
    <property type="entry name" value="UNIVERSAL STRESS PROTEIN UP12"/>
    <property type="match status" value="1"/>
</dbReference>
<comment type="caution">
    <text evidence="3">The sequence shown here is derived from an EMBL/GenBank/DDBJ whole genome shotgun (WGS) entry which is preliminary data.</text>
</comment>
<dbReference type="Proteomes" id="UP001597131">
    <property type="component" value="Unassembled WGS sequence"/>
</dbReference>
<comment type="similarity">
    <text evidence="1">Belongs to the universal stress protein A family.</text>
</comment>
<keyword evidence="4" id="KW-1185">Reference proteome</keyword>
<dbReference type="InterPro" id="IPR006016">
    <property type="entry name" value="UspA"/>
</dbReference>
<organism evidence="3 4">
    <name type="scientific">Salegentibacter chungangensis</name>
    <dbReference type="NCBI Taxonomy" id="1335724"/>
    <lineage>
        <taxon>Bacteria</taxon>
        <taxon>Pseudomonadati</taxon>
        <taxon>Bacteroidota</taxon>
        <taxon>Flavobacteriia</taxon>
        <taxon>Flavobacteriales</taxon>
        <taxon>Flavobacteriaceae</taxon>
        <taxon>Salegentibacter</taxon>
    </lineage>
</organism>
<dbReference type="CDD" id="cd00293">
    <property type="entry name" value="USP-like"/>
    <property type="match status" value="1"/>
</dbReference>
<dbReference type="Gene3D" id="3.40.50.620">
    <property type="entry name" value="HUPs"/>
    <property type="match status" value="2"/>
</dbReference>